<sequence length="86" mass="9816">MRAVHKYSYMPSIYCQGNKLRDEFIEALEEISGLMSNAYEQFDPVLGDHPLAQAGLRNGAEIVLDYLDHNEAGVAFDHHRLRRLPT</sequence>
<accession>A0A1H1XT76</accession>
<gene>
    <name evidence="1" type="ORF">SAMN05216598_4044</name>
</gene>
<reference evidence="2" key="1">
    <citation type="submission" date="2016-10" db="EMBL/GenBank/DDBJ databases">
        <authorList>
            <person name="Varghese N."/>
            <person name="Submissions S."/>
        </authorList>
    </citation>
    <scope>NUCLEOTIDE SEQUENCE [LARGE SCALE GENOMIC DNA]</scope>
    <source>
        <strain evidence="2">ATCC 23835</strain>
    </source>
</reference>
<organism evidence="1 2">
    <name type="scientific">Pseudomonas asplenii</name>
    <dbReference type="NCBI Taxonomy" id="53407"/>
    <lineage>
        <taxon>Bacteria</taxon>
        <taxon>Pseudomonadati</taxon>
        <taxon>Pseudomonadota</taxon>
        <taxon>Gammaproteobacteria</taxon>
        <taxon>Pseudomonadales</taxon>
        <taxon>Pseudomonadaceae</taxon>
        <taxon>Pseudomonas</taxon>
    </lineage>
</organism>
<keyword evidence="2" id="KW-1185">Reference proteome</keyword>
<name>A0A1H1XT76_9PSED</name>
<proteinExistence type="predicted"/>
<dbReference type="Proteomes" id="UP000199524">
    <property type="component" value="Chromosome I"/>
</dbReference>
<protein>
    <submittedName>
        <fullName evidence="1">Uncharacterized protein</fullName>
    </submittedName>
</protein>
<evidence type="ECO:0000313" key="2">
    <source>
        <dbReference type="Proteomes" id="UP000199524"/>
    </source>
</evidence>
<dbReference type="AlphaFoldDB" id="A0A1H1XT76"/>
<evidence type="ECO:0000313" key="1">
    <source>
        <dbReference type="EMBL" id="SDT12069.1"/>
    </source>
</evidence>
<dbReference type="EMBL" id="LT629777">
    <property type="protein sequence ID" value="SDT12069.1"/>
    <property type="molecule type" value="Genomic_DNA"/>
</dbReference>